<evidence type="ECO:0000259" key="4">
    <source>
        <dbReference type="Pfam" id="PF16586"/>
    </source>
</evidence>
<feature type="domain" description="Attractin/MKLN-like beta-propeller" evidence="5">
    <location>
        <begin position="31"/>
        <end position="266"/>
    </location>
</feature>
<evidence type="ECO:0000256" key="1">
    <source>
        <dbReference type="ARBA" id="ARBA00022441"/>
    </source>
</evidence>
<dbReference type="Proteomes" id="UP000623301">
    <property type="component" value="Unassembled WGS sequence"/>
</dbReference>
<dbReference type="Pfam" id="PF12904">
    <property type="entry name" value="Collagen_bind_2"/>
    <property type="match status" value="1"/>
</dbReference>
<dbReference type="PANTHER" id="PTHR45632">
    <property type="entry name" value="LD33804P"/>
    <property type="match status" value="1"/>
</dbReference>
<dbReference type="Gene3D" id="3.20.20.80">
    <property type="entry name" value="Glycosidases"/>
    <property type="match status" value="1"/>
</dbReference>
<feature type="domain" description="DUF5060" evidence="4">
    <location>
        <begin position="352"/>
        <end position="431"/>
    </location>
</feature>
<keyword evidence="2" id="KW-0677">Repeat</keyword>
<dbReference type="InterPro" id="IPR056737">
    <property type="entry name" value="Beta-prop_ATRN-MKLN-like"/>
</dbReference>
<reference evidence="6 7" key="1">
    <citation type="submission" date="2020-12" db="EMBL/GenBank/DDBJ databases">
        <title>Aureibaculum luteum sp. nov. and Aureibaculum flavum sp. nov., novel members of the family Flavobacteriaceae isolated from Antarctic intertidal sediments.</title>
        <authorList>
            <person name="He X."/>
            <person name="Zhang X."/>
        </authorList>
    </citation>
    <scope>NUCLEOTIDE SEQUENCE [LARGE SCALE GENOMIC DNA]</scope>
    <source>
        <strain evidence="6 7">A20</strain>
    </source>
</reference>
<evidence type="ECO:0000259" key="5">
    <source>
        <dbReference type="Pfam" id="PF24981"/>
    </source>
</evidence>
<evidence type="ECO:0000259" key="3">
    <source>
        <dbReference type="Pfam" id="PF12904"/>
    </source>
</evidence>
<dbReference type="Pfam" id="PF24981">
    <property type="entry name" value="Beta-prop_ATRN-LZTR1"/>
    <property type="match status" value="1"/>
</dbReference>
<proteinExistence type="predicted"/>
<gene>
    <name evidence="6" type="ORF">JBL43_03465</name>
</gene>
<name>A0ABS0WMT5_9FLAO</name>
<dbReference type="InterPro" id="IPR032260">
    <property type="entry name" value="DUF5060"/>
</dbReference>
<dbReference type="InterPro" id="IPR013783">
    <property type="entry name" value="Ig-like_fold"/>
</dbReference>
<dbReference type="InterPro" id="IPR006652">
    <property type="entry name" value="Kelch_1"/>
</dbReference>
<dbReference type="Gene3D" id="2.60.40.10">
    <property type="entry name" value="Immunoglobulins"/>
    <property type="match status" value="1"/>
</dbReference>
<evidence type="ECO:0000313" key="7">
    <source>
        <dbReference type="Proteomes" id="UP000623301"/>
    </source>
</evidence>
<evidence type="ECO:0000313" key="6">
    <source>
        <dbReference type="EMBL" id="MBJ2173278.1"/>
    </source>
</evidence>
<dbReference type="InterPro" id="IPR015915">
    <property type="entry name" value="Kelch-typ_b-propeller"/>
</dbReference>
<evidence type="ECO:0000256" key="2">
    <source>
        <dbReference type="ARBA" id="ARBA00022737"/>
    </source>
</evidence>
<dbReference type="SMART" id="SM00612">
    <property type="entry name" value="Kelch"/>
    <property type="match status" value="4"/>
</dbReference>
<protein>
    <submittedName>
        <fullName evidence="6">DUF5060 domain-containing protein</fullName>
    </submittedName>
</protein>
<organism evidence="6 7">
    <name type="scientific">Aureibaculum flavum</name>
    <dbReference type="NCBI Taxonomy" id="2795986"/>
    <lineage>
        <taxon>Bacteria</taxon>
        <taxon>Pseudomonadati</taxon>
        <taxon>Bacteroidota</taxon>
        <taxon>Flavobacteriia</taxon>
        <taxon>Flavobacteriales</taxon>
        <taxon>Flavobacteriaceae</taxon>
        <taxon>Aureibaculum</taxon>
    </lineage>
</organism>
<keyword evidence="7" id="KW-1185">Reference proteome</keyword>
<feature type="domain" description="Putative collagen-binding" evidence="3">
    <location>
        <begin position="857"/>
        <end position="930"/>
    </location>
</feature>
<accession>A0ABS0WMT5</accession>
<dbReference type="Pfam" id="PF16586">
    <property type="entry name" value="DUF5060"/>
    <property type="match status" value="1"/>
</dbReference>
<dbReference type="Gene3D" id="2.120.10.80">
    <property type="entry name" value="Kelch-type beta propeller"/>
    <property type="match status" value="2"/>
</dbReference>
<keyword evidence="1" id="KW-0880">Kelch repeat</keyword>
<sequence length="941" mass="106785">MKHNLKYFLFAIFLITTLFYQSCEKATPDNWKWETISTIGEPTARHEAGFVAYKSKLYLMGGRRINPTSEFDPSTNTWTEKSPSPIELHHFQPVVYGDAIYIIGAMTGQWPNEKPVDQIIIYYPERDEYVYGDSIPKHRKRGGAGAVVYKDKIYLVGGIINGHMNGFKPWFDEYNPKTKEWKTLTDAPNARDHFQTVVSNDKLYAFAGRTTSRITKEDFSLTVNHGNTYNFLTQKWEPVTNDTAIPTMRAGNSALAWNGSIVIAGGESMVQELAHNQVEAYNTKTKLWSKWPSLNQGRHGSGLAVIGDYVYTASGCGKRGGEPELTTIERLQLPKGNAAPLTEIADTTPIYQQYNTLTIPFEGPETSETDAMNPFLTYRLSVEFQHEDTKQTIRGFYAADGDAAETSANTGKIWKVRFTPNKIGKWTYTAKLQKGDSIALTDDLTIGELIPMTNAKGNFIIVNSDKEGDDFRGKGRLEADKGYFKFRNTNDYWLKVGTNSPENLLGYVDFDDTYRMKSEAREGEAAATENIHTYTPHLKDWNTGDPSWKKGKGKSLVGAINYLSSKGMNSAYFLTLNILGDGKDVWPYVTPDNFTRFDVSKLEQWEIVFQHMQSKGILLHMVLQETENETMLDNGDMGPLRQLYFRELMARFGHHLALVWNLGEENGPASWSPIGQNDKQRKAMATFLKETDPYQHPVLLHTHSEDPLREDILNDILGYKDLDGLSLQQAKREEASTVVETWRKKSKAAGKDWLITMDEIGMWHTGALTDTQDANHFSLRHYALWGTLMSGAAGVEWYFGAKQPQNDLTSEDWRQRDHLWEITNHAKVFFNTYLPYWEMQPKHSLINSKEAYCLRKVNEIYAVYLPKLGRYTIDLSEASGDFQIHWYNPFTGGPLQTGSVKTISGGGIRSLTIPKELSTTEKNTDWVVLIRKNVEINQTSN</sequence>
<dbReference type="InterPro" id="IPR024749">
    <property type="entry name" value="Collagen-bd_put"/>
</dbReference>
<dbReference type="RefSeq" id="WP_198840096.1">
    <property type="nucleotide sequence ID" value="NZ_JAEHFJ010000002.1"/>
</dbReference>
<dbReference type="SUPFAM" id="SSF117281">
    <property type="entry name" value="Kelch motif"/>
    <property type="match status" value="1"/>
</dbReference>
<comment type="caution">
    <text evidence="6">The sequence shown here is derived from an EMBL/GenBank/DDBJ whole genome shotgun (WGS) entry which is preliminary data.</text>
</comment>
<dbReference type="EMBL" id="JAEHFJ010000002">
    <property type="protein sequence ID" value="MBJ2173278.1"/>
    <property type="molecule type" value="Genomic_DNA"/>
</dbReference>